<keyword evidence="2" id="KW-0812">Transmembrane</keyword>
<keyword evidence="4" id="KW-1185">Reference proteome</keyword>
<evidence type="ECO:0000256" key="1">
    <source>
        <dbReference type="SAM" id="MobiDB-lite"/>
    </source>
</evidence>
<dbReference type="OrthoDB" id="2475211at2759"/>
<dbReference type="Proteomes" id="UP000266673">
    <property type="component" value="Unassembled WGS sequence"/>
</dbReference>
<dbReference type="AlphaFoldDB" id="A0A397VIU0"/>
<evidence type="ECO:0000313" key="3">
    <source>
        <dbReference type="EMBL" id="RIB22380.1"/>
    </source>
</evidence>
<feature type="transmembrane region" description="Helical" evidence="2">
    <location>
        <begin position="209"/>
        <end position="232"/>
    </location>
</feature>
<gene>
    <name evidence="3" type="ORF">C2G38_999864</name>
</gene>
<feature type="transmembrane region" description="Helical" evidence="2">
    <location>
        <begin position="175"/>
        <end position="197"/>
    </location>
</feature>
<evidence type="ECO:0000313" key="4">
    <source>
        <dbReference type="Proteomes" id="UP000266673"/>
    </source>
</evidence>
<reference evidence="3 4" key="1">
    <citation type="submission" date="2018-06" db="EMBL/GenBank/DDBJ databases">
        <title>Comparative genomics reveals the genomic features of Rhizophagus irregularis, R. cerebriforme, R. diaphanum and Gigaspora rosea, and their symbiotic lifestyle signature.</title>
        <authorList>
            <person name="Morin E."/>
            <person name="San Clemente H."/>
            <person name="Chen E.C.H."/>
            <person name="De La Providencia I."/>
            <person name="Hainaut M."/>
            <person name="Kuo A."/>
            <person name="Kohler A."/>
            <person name="Murat C."/>
            <person name="Tang N."/>
            <person name="Roy S."/>
            <person name="Loubradou J."/>
            <person name="Henrissat B."/>
            <person name="Grigoriev I.V."/>
            <person name="Corradi N."/>
            <person name="Roux C."/>
            <person name="Martin F.M."/>
        </authorList>
    </citation>
    <scope>NUCLEOTIDE SEQUENCE [LARGE SCALE GENOMIC DNA]</scope>
    <source>
        <strain evidence="3 4">DAOM 194757</strain>
    </source>
</reference>
<proteinExistence type="predicted"/>
<name>A0A397VIU0_9GLOM</name>
<dbReference type="EMBL" id="QKWP01000311">
    <property type="protein sequence ID" value="RIB22380.1"/>
    <property type="molecule type" value="Genomic_DNA"/>
</dbReference>
<protein>
    <submittedName>
        <fullName evidence="3">Uncharacterized protein</fullName>
    </submittedName>
</protein>
<feature type="transmembrane region" description="Helical" evidence="2">
    <location>
        <begin position="52"/>
        <end position="71"/>
    </location>
</feature>
<organism evidence="3 4">
    <name type="scientific">Gigaspora rosea</name>
    <dbReference type="NCBI Taxonomy" id="44941"/>
    <lineage>
        <taxon>Eukaryota</taxon>
        <taxon>Fungi</taxon>
        <taxon>Fungi incertae sedis</taxon>
        <taxon>Mucoromycota</taxon>
        <taxon>Glomeromycotina</taxon>
        <taxon>Glomeromycetes</taxon>
        <taxon>Diversisporales</taxon>
        <taxon>Gigasporaceae</taxon>
        <taxon>Gigaspora</taxon>
    </lineage>
</organism>
<sequence>MNHESEMNHEPEMNHENDGENKHCDERKYSLIRLNKHVEKWKKLRASSFQRLVIAAAMCILSFGLGYYLYISDEDSIKLTMKRIVSTTVFGIGSIGVLVESLKSLKILFTKEKNEKNEKDEKNEKNNEGEKFDEHFVTKSINNCPKKLDSHEYSPLLFIKALIHHMHIMMIWRTIWVSLMSSAFIILSIIAIFSTIYDPDVFIFHRMALILICFSCFSLMEIITLTICITYYNPKLEEVDNGYIDTNTTDNEFTDEEMPELVDNLIKFIVARIYDKNVRYYYKNNIDYYEVMGILIIIKLMAKKLDNKVNSNYKDGSNNDDNYSMCVRVRALLISIRACIDVFHRNNMRPIMKTLKTLESMNLFKLNSHNSDSKLYISYLGKLDEKDCIGSNIKNDYKKIDIDINNTKKILGKADSILNNLSIGEEGYKYNNNFKKKVSKDTIEDEKHKKILSILSDIRDDCKLYNVNKILLEKLLEILKILKFDKSEDDEIKVDDNNLIEDDGNILEEILISIILWKIIAKENNKNNSNDAGRNFMSKPRVKYNFKPVNKIAGILLGLISKAENNKK</sequence>
<feature type="transmembrane region" description="Helical" evidence="2">
    <location>
        <begin position="83"/>
        <end position="102"/>
    </location>
</feature>
<evidence type="ECO:0000256" key="2">
    <source>
        <dbReference type="SAM" id="Phobius"/>
    </source>
</evidence>
<keyword evidence="2" id="KW-0472">Membrane</keyword>
<feature type="region of interest" description="Disordered" evidence="1">
    <location>
        <begin position="1"/>
        <end position="22"/>
    </location>
</feature>
<keyword evidence="2" id="KW-1133">Transmembrane helix</keyword>
<accession>A0A397VIU0</accession>
<comment type="caution">
    <text evidence="3">The sequence shown here is derived from an EMBL/GenBank/DDBJ whole genome shotgun (WGS) entry which is preliminary data.</text>
</comment>